<gene>
    <name evidence="3" type="primary">ORF99663</name>
    <name evidence="2" type="synonym">ORF99661</name>
</gene>
<accession>A0A0B7A8P6</accession>
<evidence type="ECO:0000313" key="2">
    <source>
        <dbReference type="EMBL" id="CEK76365.1"/>
    </source>
</evidence>
<feature type="region of interest" description="Disordered" evidence="1">
    <location>
        <begin position="14"/>
        <end position="36"/>
    </location>
</feature>
<dbReference type="EMBL" id="HACG01029501">
    <property type="protein sequence ID" value="CEK76366.1"/>
    <property type="molecule type" value="Transcribed_RNA"/>
</dbReference>
<evidence type="ECO:0000256" key="1">
    <source>
        <dbReference type="SAM" id="MobiDB-lite"/>
    </source>
</evidence>
<protein>
    <submittedName>
        <fullName evidence="3">Uncharacterized protein</fullName>
    </submittedName>
</protein>
<name>A0A0B7A8P6_9EUPU</name>
<proteinExistence type="predicted"/>
<dbReference type="EMBL" id="HACG01029500">
    <property type="protein sequence ID" value="CEK76365.1"/>
    <property type="molecule type" value="Transcribed_RNA"/>
</dbReference>
<sequence>IKFPVLLETDNKTKSHIQIERGGKKHGAKQISKREMTVEGTVSSTLAFQAPGGA</sequence>
<dbReference type="AlphaFoldDB" id="A0A0B7A8P6"/>
<organism evidence="3">
    <name type="scientific">Arion vulgaris</name>
    <dbReference type="NCBI Taxonomy" id="1028688"/>
    <lineage>
        <taxon>Eukaryota</taxon>
        <taxon>Metazoa</taxon>
        <taxon>Spiralia</taxon>
        <taxon>Lophotrochozoa</taxon>
        <taxon>Mollusca</taxon>
        <taxon>Gastropoda</taxon>
        <taxon>Heterobranchia</taxon>
        <taxon>Euthyneura</taxon>
        <taxon>Panpulmonata</taxon>
        <taxon>Eupulmonata</taxon>
        <taxon>Stylommatophora</taxon>
        <taxon>Helicina</taxon>
        <taxon>Arionoidea</taxon>
        <taxon>Arionidae</taxon>
        <taxon>Arion</taxon>
    </lineage>
</organism>
<evidence type="ECO:0000313" key="3">
    <source>
        <dbReference type="EMBL" id="CEK76366.1"/>
    </source>
</evidence>
<feature type="non-terminal residue" evidence="3">
    <location>
        <position position="1"/>
    </location>
</feature>
<reference evidence="3" key="1">
    <citation type="submission" date="2014-12" db="EMBL/GenBank/DDBJ databases">
        <title>Insight into the proteome of Arion vulgaris.</title>
        <authorList>
            <person name="Aradska J."/>
            <person name="Bulat T."/>
            <person name="Smidak R."/>
            <person name="Sarate P."/>
            <person name="Gangsoo J."/>
            <person name="Sialana F."/>
            <person name="Bilban M."/>
            <person name="Lubec G."/>
        </authorList>
    </citation>
    <scope>NUCLEOTIDE SEQUENCE</scope>
    <source>
        <tissue evidence="3">Skin</tissue>
    </source>
</reference>